<gene>
    <name evidence="1" type="ORF">DPMN_064816</name>
</gene>
<organism evidence="1 2">
    <name type="scientific">Dreissena polymorpha</name>
    <name type="common">Zebra mussel</name>
    <name type="synonym">Mytilus polymorpha</name>
    <dbReference type="NCBI Taxonomy" id="45954"/>
    <lineage>
        <taxon>Eukaryota</taxon>
        <taxon>Metazoa</taxon>
        <taxon>Spiralia</taxon>
        <taxon>Lophotrochozoa</taxon>
        <taxon>Mollusca</taxon>
        <taxon>Bivalvia</taxon>
        <taxon>Autobranchia</taxon>
        <taxon>Heteroconchia</taxon>
        <taxon>Euheterodonta</taxon>
        <taxon>Imparidentia</taxon>
        <taxon>Neoheterodontei</taxon>
        <taxon>Myida</taxon>
        <taxon>Dreissenoidea</taxon>
        <taxon>Dreissenidae</taxon>
        <taxon>Dreissena</taxon>
    </lineage>
</organism>
<proteinExistence type="predicted"/>
<evidence type="ECO:0000313" key="2">
    <source>
        <dbReference type="Proteomes" id="UP000828390"/>
    </source>
</evidence>
<reference evidence="1" key="2">
    <citation type="submission" date="2020-11" db="EMBL/GenBank/DDBJ databases">
        <authorList>
            <person name="McCartney M.A."/>
            <person name="Auch B."/>
            <person name="Kono T."/>
            <person name="Mallez S."/>
            <person name="Becker A."/>
            <person name="Gohl D.M."/>
            <person name="Silverstein K.A.T."/>
            <person name="Koren S."/>
            <person name="Bechman K.B."/>
            <person name="Herman A."/>
            <person name="Abrahante J.E."/>
            <person name="Garbe J."/>
        </authorList>
    </citation>
    <scope>NUCLEOTIDE SEQUENCE</scope>
    <source>
        <strain evidence="1">Duluth1</strain>
        <tissue evidence="1">Whole animal</tissue>
    </source>
</reference>
<protein>
    <submittedName>
        <fullName evidence="1">Uncharacterized protein</fullName>
    </submittedName>
</protein>
<dbReference type="AlphaFoldDB" id="A0A9D4CDU9"/>
<dbReference type="EMBL" id="JAIWYP010000013">
    <property type="protein sequence ID" value="KAH3721867.1"/>
    <property type="molecule type" value="Genomic_DNA"/>
</dbReference>
<dbReference type="SUPFAM" id="SSF50494">
    <property type="entry name" value="Trypsin-like serine proteases"/>
    <property type="match status" value="1"/>
</dbReference>
<dbReference type="InterPro" id="IPR009003">
    <property type="entry name" value="Peptidase_S1_PA"/>
</dbReference>
<reference evidence="1" key="1">
    <citation type="journal article" date="2019" name="bioRxiv">
        <title>The Genome of the Zebra Mussel, Dreissena polymorpha: A Resource for Invasive Species Research.</title>
        <authorList>
            <person name="McCartney M.A."/>
            <person name="Auch B."/>
            <person name="Kono T."/>
            <person name="Mallez S."/>
            <person name="Zhang Y."/>
            <person name="Obille A."/>
            <person name="Becker A."/>
            <person name="Abrahante J.E."/>
            <person name="Garbe J."/>
            <person name="Badalamenti J.P."/>
            <person name="Herman A."/>
            <person name="Mangelson H."/>
            <person name="Liachko I."/>
            <person name="Sullivan S."/>
            <person name="Sone E.D."/>
            <person name="Koren S."/>
            <person name="Silverstein K.A.T."/>
            <person name="Beckman K.B."/>
            <person name="Gohl D.M."/>
        </authorList>
    </citation>
    <scope>NUCLEOTIDE SEQUENCE</scope>
    <source>
        <strain evidence="1">Duluth1</strain>
        <tissue evidence="1">Whole animal</tissue>
    </source>
</reference>
<sequence>MLYFFIFVDPGNCGETDLNKLAEAYIDFSNRPMSSPKRKFFFQKKLPYHNKLLDVAIVEIQNDFDLLPTKLSLRKERLPTNYDYEVVVSGFGHVKEKKHIERCPVLHSDAAIIEEAKKYLKDNASNLKFCLLPHTPYNVVEKGYTGYDEEHKLIVNTYMEKGLSGSPMMARLNHDASLEVVGVFTHAMPECFFCLKAQYQGCFPLKYRFEAGTRMISVFNDMKHRHYTEYIQDMFF</sequence>
<keyword evidence="2" id="KW-1185">Reference proteome</keyword>
<dbReference type="Proteomes" id="UP000828390">
    <property type="component" value="Unassembled WGS sequence"/>
</dbReference>
<evidence type="ECO:0000313" key="1">
    <source>
        <dbReference type="EMBL" id="KAH3721867.1"/>
    </source>
</evidence>
<name>A0A9D4CDU9_DREPO</name>
<comment type="caution">
    <text evidence="1">The sequence shown here is derived from an EMBL/GenBank/DDBJ whole genome shotgun (WGS) entry which is preliminary data.</text>
</comment>
<accession>A0A9D4CDU9</accession>